<dbReference type="KEGG" id="micc:AUP74_03156"/>
<evidence type="ECO:0000313" key="5">
    <source>
        <dbReference type="EMBL" id="AOS98522.1"/>
    </source>
</evidence>
<keyword evidence="2 5" id="KW-0032">Aminotransferase</keyword>
<evidence type="ECO:0000256" key="1">
    <source>
        <dbReference type="ARBA" id="ARBA00001933"/>
    </source>
</evidence>
<name>A0A1C9WBJ3_9GAMM</name>
<dbReference type="SUPFAM" id="SSF53383">
    <property type="entry name" value="PLP-dependent transferases"/>
    <property type="match status" value="1"/>
</dbReference>
<dbReference type="NCBIfam" id="TIGR03538">
    <property type="entry name" value="DapC_gpp"/>
    <property type="match status" value="1"/>
</dbReference>
<evidence type="ECO:0000313" key="6">
    <source>
        <dbReference type="Proteomes" id="UP000095672"/>
    </source>
</evidence>
<dbReference type="STRING" id="1769779.AUP74_03156"/>
<dbReference type="InterPro" id="IPR015424">
    <property type="entry name" value="PyrdxlP-dep_Trfase"/>
</dbReference>
<dbReference type="PANTHER" id="PTHR42832">
    <property type="entry name" value="AMINO ACID AMINOTRANSFERASE"/>
    <property type="match status" value="1"/>
</dbReference>
<evidence type="ECO:0000259" key="4">
    <source>
        <dbReference type="Pfam" id="PF00155"/>
    </source>
</evidence>
<keyword evidence="6" id="KW-1185">Reference proteome</keyword>
<comment type="cofactor">
    <cofactor evidence="1">
        <name>pyridoxal 5'-phosphate</name>
        <dbReference type="ChEBI" id="CHEBI:597326"/>
    </cofactor>
</comment>
<dbReference type="Gene3D" id="3.40.640.10">
    <property type="entry name" value="Type I PLP-dependent aspartate aminotransferase-like (Major domain)"/>
    <property type="match status" value="1"/>
</dbReference>
<dbReference type="InterPro" id="IPR019878">
    <property type="entry name" value="DapC_beta/gammaproteobac"/>
</dbReference>
<dbReference type="AlphaFoldDB" id="A0A1C9WBJ3"/>
<dbReference type="PATRIC" id="fig|1769779.3.peg.3135"/>
<dbReference type="GO" id="GO:0010285">
    <property type="term" value="F:L,L-diaminopimelate aminotransferase activity"/>
    <property type="evidence" value="ECO:0007669"/>
    <property type="project" value="UniProtKB-EC"/>
</dbReference>
<reference evidence="6" key="1">
    <citation type="submission" date="2016-01" db="EMBL/GenBank/DDBJ databases">
        <title>Complete genome sequence of Microbulbifer sp. CCB-MM1, a halophile isolated from Matang Mangrove Forest, Perak.</title>
        <authorList>
            <person name="Moh T.H."/>
            <person name="Dinesh B."/>
            <person name="Lau N.-S."/>
            <person name="Go F."/>
            <person name="Alexander Chong S.-C."/>
        </authorList>
    </citation>
    <scope>NUCLEOTIDE SEQUENCE [LARGE SCALE GENOMIC DNA]</scope>
    <source>
        <strain evidence="6">CCB-MM1</strain>
    </source>
</reference>
<dbReference type="GO" id="GO:0009089">
    <property type="term" value="P:lysine biosynthetic process via diaminopimelate"/>
    <property type="evidence" value="ECO:0007669"/>
    <property type="project" value="InterPro"/>
</dbReference>
<dbReference type="InterPro" id="IPR004839">
    <property type="entry name" value="Aminotransferase_I/II_large"/>
</dbReference>
<dbReference type="Pfam" id="PF00155">
    <property type="entry name" value="Aminotran_1_2"/>
    <property type="match status" value="1"/>
</dbReference>
<keyword evidence="3 5" id="KW-0808">Transferase</keyword>
<dbReference type="CDD" id="cd00609">
    <property type="entry name" value="AAT_like"/>
    <property type="match status" value="1"/>
</dbReference>
<dbReference type="InterPro" id="IPR015422">
    <property type="entry name" value="PyrdxlP-dep_Trfase_small"/>
</dbReference>
<gene>
    <name evidence="5" type="primary">dapL</name>
    <name evidence="5" type="ORF">AUP74_03156</name>
</gene>
<dbReference type="GO" id="GO:0030170">
    <property type="term" value="F:pyridoxal phosphate binding"/>
    <property type="evidence" value="ECO:0007669"/>
    <property type="project" value="InterPro"/>
</dbReference>
<dbReference type="EC" id="2.6.1.83" evidence="5"/>
<dbReference type="InterPro" id="IPR015421">
    <property type="entry name" value="PyrdxlP-dep_Trfase_major"/>
</dbReference>
<dbReference type="InterPro" id="IPR050881">
    <property type="entry name" value="LL-DAP_aminotransferase"/>
</dbReference>
<dbReference type="GO" id="GO:0009016">
    <property type="term" value="F:succinyldiaminopimelate transaminase activity"/>
    <property type="evidence" value="ECO:0007669"/>
    <property type="project" value="InterPro"/>
</dbReference>
<protein>
    <submittedName>
        <fullName evidence="5">LL-diaminopimelate aminotransferase</fullName>
        <ecNumber evidence="5">2.6.1.83</ecNumber>
    </submittedName>
</protein>
<proteinExistence type="predicted"/>
<feature type="domain" description="Aminotransferase class I/classII large" evidence="4">
    <location>
        <begin position="31"/>
        <end position="385"/>
    </location>
</feature>
<accession>A0A1C9WBJ3</accession>
<evidence type="ECO:0000256" key="3">
    <source>
        <dbReference type="ARBA" id="ARBA00022679"/>
    </source>
</evidence>
<sequence>MNNRLELLQPYPFAKLASLKKEVTPVDKPHIALSIGEPKHTPPAFAAEALAANLDKLAAYPATKGIDALRNAIAEWLRHRFQLADVCPDTQVLPVNGTREALFAFAQAAVSPGSRVVMPNPFYQIYEGAALLAGAEPHFVNCCADNGFKPDFDAVPEQVWQDCELLYLCTPGNPTGALLTSNDLKKLLALADRYDFSIASDECYSELYFDETKPPVGLLQVCEELGRNDYRRCAVFHSLSKRSNLPGLRSGFVAGDAEIMEKFLLYRTYHGCAMPLPTQFASIAAWQDEEHVRHNRALYREKFASVLEILDGCLDVAQPEAGFYLWPRVGDGETFARELFRQQNITVLPGSFLARQVGGENPGAEYVRMALVATREECVEAARRIRHFCG</sequence>
<dbReference type="Gene3D" id="3.90.1150.10">
    <property type="entry name" value="Aspartate Aminotransferase, domain 1"/>
    <property type="match status" value="1"/>
</dbReference>
<dbReference type="RefSeq" id="WP_069948377.1">
    <property type="nucleotide sequence ID" value="NZ_CP014143.1"/>
</dbReference>
<evidence type="ECO:0000256" key="2">
    <source>
        <dbReference type="ARBA" id="ARBA00022576"/>
    </source>
</evidence>
<organism evidence="5 6">
    <name type="scientific">Microbulbifer aggregans</name>
    <dbReference type="NCBI Taxonomy" id="1769779"/>
    <lineage>
        <taxon>Bacteria</taxon>
        <taxon>Pseudomonadati</taxon>
        <taxon>Pseudomonadota</taxon>
        <taxon>Gammaproteobacteria</taxon>
        <taxon>Cellvibrionales</taxon>
        <taxon>Microbulbiferaceae</taxon>
        <taxon>Microbulbifer</taxon>
    </lineage>
</organism>
<dbReference type="OrthoDB" id="9813612at2"/>
<dbReference type="Proteomes" id="UP000095672">
    <property type="component" value="Chromosome"/>
</dbReference>
<dbReference type="EMBL" id="CP014143">
    <property type="protein sequence ID" value="AOS98522.1"/>
    <property type="molecule type" value="Genomic_DNA"/>
</dbReference>
<dbReference type="PANTHER" id="PTHR42832:SF3">
    <property type="entry name" value="L-GLUTAMINE--4-(METHYLSULFANYL)-2-OXOBUTANOATE AMINOTRANSFERASE"/>
    <property type="match status" value="1"/>
</dbReference>